<reference evidence="7" key="1">
    <citation type="submission" date="2025-08" db="UniProtKB">
        <authorList>
            <consortium name="Ensembl"/>
        </authorList>
    </citation>
    <scope>IDENTIFICATION</scope>
</reference>
<keyword evidence="3" id="KW-0812">Transmembrane</keyword>
<dbReference type="PANTHER" id="PTHR11119">
    <property type="entry name" value="XANTHINE-URACIL / VITAMIN C PERMEASE FAMILY MEMBER"/>
    <property type="match status" value="1"/>
</dbReference>
<comment type="similarity">
    <text evidence="2">Belongs to the nucleobase:cation symporter-2 (NCS2) (TC 2.A.40) family.</text>
</comment>
<dbReference type="Ensembl" id="ENSSSCT00040020468.1">
    <property type="protein sequence ID" value="ENSSSCP00040008589.1"/>
    <property type="gene ID" value="ENSSSCG00040015132.1"/>
</dbReference>
<evidence type="ECO:0000313" key="7">
    <source>
        <dbReference type="Ensembl" id="ENSSSCP00040008589.1"/>
    </source>
</evidence>
<keyword evidence="4" id="KW-1133">Transmembrane helix</keyword>
<evidence type="ECO:0000256" key="6">
    <source>
        <dbReference type="SAM" id="MobiDB-lite"/>
    </source>
</evidence>
<evidence type="ECO:0000256" key="5">
    <source>
        <dbReference type="ARBA" id="ARBA00023136"/>
    </source>
</evidence>
<feature type="compositionally biased region" description="Pro residues" evidence="6">
    <location>
        <begin position="19"/>
        <end position="29"/>
    </location>
</feature>
<feature type="region of interest" description="Disordered" evidence="6">
    <location>
        <begin position="1"/>
        <end position="30"/>
    </location>
</feature>
<evidence type="ECO:0000256" key="1">
    <source>
        <dbReference type="ARBA" id="ARBA00004141"/>
    </source>
</evidence>
<organism evidence="7 8">
    <name type="scientific">Sus scrofa</name>
    <name type="common">Pig</name>
    <dbReference type="NCBI Taxonomy" id="9823"/>
    <lineage>
        <taxon>Eukaryota</taxon>
        <taxon>Metazoa</taxon>
        <taxon>Chordata</taxon>
        <taxon>Craniata</taxon>
        <taxon>Vertebrata</taxon>
        <taxon>Euteleostomi</taxon>
        <taxon>Mammalia</taxon>
        <taxon>Eutheria</taxon>
        <taxon>Laurasiatheria</taxon>
        <taxon>Artiodactyla</taxon>
        <taxon>Suina</taxon>
        <taxon>Suidae</taxon>
        <taxon>Sus</taxon>
    </lineage>
</organism>
<sequence length="245" mass="25533">MSQTPPQATPLLSVGSQAPPAPPPRPPAVQKPSSHSWVALCGPPPWGLSCLLALQHVLVLASLLCASHLLLLRSLPPEGLSYPPAQLLASSLFSCGMSTTLQTWMGSRLPLVQAPSLEFLIPALVLTSQKLPLPNRTPGNSSLVLSPCRGPGCQGPELWNTSLREAYPARGGLFPAPGLLPVTPTPLEASCDLFNPHSHRCLQGPLGADPSGLCVDHLCPSGAQHHPPGAVCPHRGTVVLAASPR</sequence>
<dbReference type="InterPro" id="IPR006043">
    <property type="entry name" value="NCS2"/>
</dbReference>
<protein>
    <submittedName>
        <fullName evidence="7">Uncharacterized protein</fullName>
    </submittedName>
</protein>
<dbReference type="AlphaFoldDB" id="A0A8D1DLH9"/>
<comment type="subcellular location">
    <subcellularLocation>
        <location evidence="1">Membrane</location>
        <topology evidence="1">Multi-pass membrane protein</topology>
    </subcellularLocation>
</comment>
<dbReference type="Proteomes" id="UP000694722">
    <property type="component" value="Unplaced"/>
</dbReference>
<name>A0A8D1DLH9_PIG</name>
<keyword evidence="5" id="KW-0472">Membrane</keyword>
<evidence type="ECO:0000256" key="2">
    <source>
        <dbReference type="ARBA" id="ARBA00008821"/>
    </source>
</evidence>
<proteinExistence type="inferred from homology"/>
<dbReference type="Pfam" id="PF00860">
    <property type="entry name" value="Xan_ur_permease"/>
    <property type="match status" value="1"/>
</dbReference>
<dbReference type="GO" id="GO:0016020">
    <property type="term" value="C:membrane"/>
    <property type="evidence" value="ECO:0007669"/>
    <property type="project" value="UniProtKB-SubCell"/>
</dbReference>
<evidence type="ECO:0000313" key="8">
    <source>
        <dbReference type="Proteomes" id="UP000694722"/>
    </source>
</evidence>
<accession>A0A8D1DLH9</accession>
<dbReference type="GO" id="GO:0022857">
    <property type="term" value="F:transmembrane transporter activity"/>
    <property type="evidence" value="ECO:0007669"/>
    <property type="project" value="InterPro"/>
</dbReference>
<evidence type="ECO:0000256" key="4">
    <source>
        <dbReference type="ARBA" id="ARBA00022989"/>
    </source>
</evidence>
<evidence type="ECO:0000256" key="3">
    <source>
        <dbReference type="ARBA" id="ARBA00022692"/>
    </source>
</evidence>